<dbReference type="AlphaFoldDB" id="A0A9D4JXF8"/>
<dbReference type="Proteomes" id="UP000828390">
    <property type="component" value="Unassembled WGS sequence"/>
</dbReference>
<evidence type="ECO:0000313" key="1">
    <source>
        <dbReference type="EMBL" id="KAH3824047.1"/>
    </source>
</evidence>
<keyword evidence="2" id="KW-1185">Reference proteome</keyword>
<accession>A0A9D4JXF8</accession>
<dbReference type="EMBL" id="JAIWYP010000005">
    <property type="protein sequence ID" value="KAH3824047.1"/>
    <property type="molecule type" value="Genomic_DNA"/>
</dbReference>
<comment type="caution">
    <text evidence="1">The sequence shown here is derived from an EMBL/GenBank/DDBJ whole genome shotgun (WGS) entry which is preliminary data.</text>
</comment>
<organism evidence="1 2">
    <name type="scientific">Dreissena polymorpha</name>
    <name type="common">Zebra mussel</name>
    <name type="synonym">Mytilus polymorpha</name>
    <dbReference type="NCBI Taxonomy" id="45954"/>
    <lineage>
        <taxon>Eukaryota</taxon>
        <taxon>Metazoa</taxon>
        <taxon>Spiralia</taxon>
        <taxon>Lophotrochozoa</taxon>
        <taxon>Mollusca</taxon>
        <taxon>Bivalvia</taxon>
        <taxon>Autobranchia</taxon>
        <taxon>Heteroconchia</taxon>
        <taxon>Euheterodonta</taxon>
        <taxon>Imparidentia</taxon>
        <taxon>Neoheterodontei</taxon>
        <taxon>Myida</taxon>
        <taxon>Dreissenoidea</taxon>
        <taxon>Dreissenidae</taxon>
        <taxon>Dreissena</taxon>
    </lineage>
</organism>
<evidence type="ECO:0000313" key="2">
    <source>
        <dbReference type="Proteomes" id="UP000828390"/>
    </source>
</evidence>
<sequence length="142" mass="15958">MLIAYSGEIPKDDLNTVLLFLQAIGDPSQALFNFILFCLLDRDVRQKMCQRCTLCMTVIYATIHNNDGNCEESQDRHIDHASIKEESYADNGHTDEVSLPKSNERAGIMSQSDTRFNVIGSKRKYGSVLTTLNSFSNKAFTV</sequence>
<protein>
    <submittedName>
        <fullName evidence="1">Uncharacterized protein</fullName>
    </submittedName>
</protein>
<dbReference type="Gene3D" id="1.20.1070.10">
    <property type="entry name" value="Rhodopsin 7-helix transmembrane proteins"/>
    <property type="match status" value="1"/>
</dbReference>
<gene>
    <name evidence="1" type="ORF">DPMN_125875</name>
</gene>
<reference evidence="1" key="2">
    <citation type="submission" date="2020-11" db="EMBL/GenBank/DDBJ databases">
        <authorList>
            <person name="McCartney M.A."/>
            <person name="Auch B."/>
            <person name="Kono T."/>
            <person name="Mallez S."/>
            <person name="Becker A."/>
            <person name="Gohl D.M."/>
            <person name="Silverstein K.A.T."/>
            <person name="Koren S."/>
            <person name="Bechman K.B."/>
            <person name="Herman A."/>
            <person name="Abrahante J.E."/>
            <person name="Garbe J."/>
        </authorList>
    </citation>
    <scope>NUCLEOTIDE SEQUENCE</scope>
    <source>
        <strain evidence="1">Duluth1</strain>
        <tissue evidence="1">Whole animal</tissue>
    </source>
</reference>
<reference evidence="1" key="1">
    <citation type="journal article" date="2019" name="bioRxiv">
        <title>The Genome of the Zebra Mussel, Dreissena polymorpha: A Resource for Invasive Species Research.</title>
        <authorList>
            <person name="McCartney M.A."/>
            <person name="Auch B."/>
            <person name="Kono T."/>
            <person name="Mallez S."/>
            <person name="Zhang Y."/>
            <person name="Obille A."/>
            <person name="Becker A."/>
            <person name="Abrahante J.E."/>
            <person name="Garbe J."/>
            <person name="Badalamenti J.P."/>
            <person name="Herman A."/>
            <person name="Mangelson H."/>
            <person name="Liachko I."/>
            <person name="Sullivan S."/>
            <person name="Sone E.D."/>
            <person name="Koren S."/>
            <person name="Silverstein K.A.T."/>
            <person name="Beckman K.B."/>
            <person name="Gohl D.M."/>
        </authorList>
    </citation>
    <scope>NUCLEOTIDE SEQUENCE</scope>
    <source>
        <strain evidence="1">Duluth1</strain>
        <tissue evidence="1">Whole animal</tissue>
    </source>
</reference>
<proteinExistence type="predicted"/>
<name>A0A9D4JXF8_DREPO</name>